<keyword evidence="4" id="KW-1185">Reference proteome</keyword>
<dbReference type="PANTHER" id="PTHR33542:SF5">
    <property type="entry name" value="FERROCHELATASE CHE1"/>
    <property type="match status" value="1"/>
</dbReference>
<organism evidence="3 4">
    <name type="scientific">Luteococcus peritonei</name>
    <dbReference type="NCBI Taxonomy" id="88874"/>
    <lineage>
        <taxon>Bacteria</taxon>
        <taxon>Bacillati</taxon>
        <taxon>Actinomycetota</taxon>
        <taxon>Actinomycetes</taxon>
        <taxon>Propionibacteriales</taxon>
        <taxon>Propionibacteriaceae</taxon>
        <taxon>Luteococcus</taxon>
    </lineage>
</organism>
<evidence type="ECO:0000313" key="4">
    <source>
        <dbReference type="Proteomes" id="UP001597326"/>
    </source>
</evidence>
<gene>
    <name evidence="3" type="ORF">ACFSCS_08790</name>
</gene>
<dbReference type="RefSeq" id="WP_343873291.1">
    <property type="nucleotide sequence ID" value="NZ_BAAAIX010000015.1"/>
</dbReference>
<dbReference type="Gene3D" id="3.40.50.1400">
    <property type="match status" value="2"/>
</dbReference>
<evidence type="ECO:0000256" key="1">
    <source>
        <dbReference type="ARBA" id="ARBA00022723"/>
    </source>
</evidence>
<comment type="caution">
    <text evidence="3">The sequence shown here is derived from an EMBL/GenBank/DDBJ whole genome shotgun (WGS) entry which is preliminary data.</text>
</comment>
<dbReference type="SUPFAM" id="SSF53800">
    <property type="entry name" value="Chelatase"/>
    <property type="match status" value="1"/>
</dbReference>
<evidence type="ECO:0000313" key="3">
    <source>
        <dbReference type="EMBL" id="MFD1890276.1"/>
    </source>
</evidence>
<keyword evidence="1" id="KW-0479">Metal-binding</keyword>
<evidence type="ECO:0000256" key="2">
    <source>
        <dbReference type="ARBA" id="ARBA00023239"/>
    </source>
</evidence>
<reference evidence="4" key="1">
    <citation type="journal article" date="2019" name="Int. J. Syst. Evol. Microbiol.">
        <title>The Global Catalogue of Microorganisms (GCM) 10K type strain sequencing project: providing services to taxonomists for standard genome sequencing and annotation.</title>
        <authorList>
            <consortium name="The Broad Institute Genomics Platform"/>
            <consortium name="The Broad Institute Genome Sequencing Center for Infectious Disease"/>
            <person name="Wu L."/>
            <person name="Ma J."/>
        </authorList>
    </citation>
    <scope>NUCLEOTIDE SEQUENCE [LARGE SCALE GENOMIC DNA]</scope>
    <source>
        <strain evidence="4">CAIM 431</strain>
    </source>
</reference>
<dbReference type="InterPro" id="IPR050963">
    <property type="entry name" value="Sirohydro_Cobaltochel/CbiX"/>
</dbReference>
<dbReference type="Pfam" id="PF01903">
    <property type="entry name" value="CbiX"/>
    <property type="match status" value="1"/>
</dbReference>
<proteinExistence type="predicted"/>
<sequence length="219" mass="22848">MWPSGILLAAHGTRSAQGRAVVEQLRSQLEQRLSEPVRLGWVDVAEPHVDELIAPGDLVVPAFLGAGYHVKHDLPRSVARADGAVLTAHLGPHELVLDAVHQRVVEAGGPWPLTLLGWAGSSDPESRAEAGTAAALLASRWGVTVRVVTPAELPQAVAAGRAEGFERVGVASYLLAPGFFADKLADGGADGCSAPIGAHPCLVDLLCERVRAPLALRTA</sequence>
<dbReference type="InterPro" id="IPR002762">
    <property type="entry name" value="CbiX-like"/>
</dbReference>
<keyword evidence="2" id="KW-0456">Lyase</keyword>
<dbReference type="CDD" id="cd03416">
    <property type="entry name" value="CbiX_SirB_N"/>
    <property type="match status" value="1"/>
</dbReference>
<accession>A0ABW4RVB6</accession>
<dbReference type="EMBL" id="JBHUFZ010000018">
    <property type="protein sequence ID" value="MFD1890276.1"/>
    <property type="molecule type" value="Genomic_DNA"/>
</dbReference>
<dbReference type="Proteomes" id="UP001597326">
    <property type="component" value="Unassembled WGS sequence"/>
</dbReference>
<name>A0ABW4RVB6_9ACTN</name>
<protein>
    <submittedName>
        <fullName evidence="3">Sirohydrochlorin chelatase</fullName>
    </submittedName>
</protein>
<dbReference type="PANTHER" id="PTHR33542">
    <property type="entry name" value="SIROHYDROCHLORIN FERROCHELATASE, CHLOROPLASTIC"/>
    <property type="match status" value="1"/>
</dbReference>